<reference evidence="1 2" key="1">
    <citation type="submission" date="2018-02" db="EMBL/GenBank/DDBJ databases">
        <title>The genomes of Aspergillus section Nigri reveals drivers in fungal speciation.</title>
        <authorList>
            <consortium name="DOE Joint Genome Institute"/>
            <person name="Vesth T.C."/>
            <person name="Nybo J."/>
            <person name="Theobald S."/>
            <person name="Brandl J."/>
            <person name="Frisvad J.C."/>
            <person name="Nielsen K.F."/>
            <person name="Lyhne E.K."/>
            <person name="Kogle M.E."/>
            <person name="Kuo A."/>
            <person name="Riley R."/>
            <person name="Clum A."/>
            <person name="Nolan M."/>
            <person name="Lipzen A."/>
            <person name="Salamov A."/>
            <person name="Henrissat B."/>
            <person name="Wiebenga A."/>
            <person name="De vries R.P."/>
            <person name="Grigoriev I.V."/>
            <person name="Mortensen U.H."/>
            <person name="Andersen M.R."/>
            <person name="Baker S.E."/>
        </authorList>
    </citation>
    <scope>NUCLEOTIDE SEQUENCE [LARGE SCALE GENOMIC DNA]</scope>
    <source>
        <strain evidence="1 2">CBS 101889</strain>
    </source>
</reference>
<dbReference type="STRING" id="1450537.A0A395IGX6"/>
<accession>A0A395IGX6</accession>
<evidence type="ECO:0000313" key="2">
    <source>
        <dbReference type="Proteomes" id="UP000248961"/>
    </source>
</evidence>
<dbReference type="InterPro" id="IPR036770">
    <property type="entry name" value="Ankyrin_rpt-contain_sf"/>
</dbReference>
<dbReference type="EMBL" id="KZ824267">
    <property type="protein sequence ID" value="RAL17454.1"/>
    <property type="molecule type" value="Genomic_DNA"/>
</dbReference>
<proteinExistence type="predicted"/>
<gene>
    <name evidence="1" type="ORF">BO97DRAFT_419692</name>
</gene>
<dbReference type="OrthoDB" id="341259at2759"/>
<dbReference type="AlphaFoldDB" id="A0A395IGX6"/>
<organism evidence="1 2">
    <name type="scientific">Aspergillus homomorphus (strain CBS 101889)</name>
    <dbReference type="NCBI Taxonomy" id="1450537"/>
    <lineage>
        <taxon>Eukaryota</taxon>
        <taxon>Fungi</taxon>
        <taxon>Dikarya</taxon>
        <taxon>Ascomycota</taxon>
        <taxon>Pezizomycotina</taxon>
        <taxon>Eurotiomycetes</taxon>
        <taxon>Eurotiomycetidae</taxon>
        <taxon>Eurotiales</taxon>
        <taxon>Aspergillaceae</taxon>
        <taxon>Aspergillus</taxon>
        <taxon>Aspergillus subgen. Circumdati</taxon>
    </lineage>
</organism>
<dbReference type="GeneID" id="37200872"/>
<dbReference type="RefSeq" id="XP_025556608.1">
    <property type="nucleotide sequence ID" value="XM_025696583.1"/>
</dbReference>
<name>A0A395IGX6_ASPHC</name>
<sequence>MGLSELPAELILIIAENLNSGAAINSLARTNTSFYDLLNPFLCRYCVRKGMDDIALGHAAKYDHLAVVKRLLSAGADLYNPVFSGKSRWNFGDGPYASHPIALQPNLAPQE</sequence>
<dbReference type="VEuPathDB" id="FungiDB:BO97DRAFT_419692"/>
<protein>
    <submittedName>
        <fullName evidence="1">Uncharacterized protein</fullName>
    </submittedName>
</protein>
<dbReference type="SUPFAM" id="SSF48403">
    <property type="entry name" value="Ankyrin repeat"/>
    <property type="match status" value="1"/>
</dbReference>
<keyword evidence="2" id="KW-1185">Reference proteome</keyword>
<evidence type="ECO:0000313" key="1">
    <source>
        <dbReference type="EMBL" id="RAL17454.1"/>
    </source>
</evidence>
<dbReference type="Proteomes" id="UP000248961">
    <property type="component" value="Unassembled WGS sequence"/>
</dbReference>